<feature type="compositionally biased region" description="Pro residues" evidence="1">
    <location>
        <begin position="561"/>
        <end position="597"/>
    </location>
</feature>
<dbReference type="OrthoDB" id="6278519at2759"/>
<dbReference type="STRING" id="53468.A0A0R3UHT6"/>
<protein>
    <submittedName>
        <fullName evidence="2">Uncharacterized protein</fullName>
    </submittedName>
</protein>
<feature type="compositionally biased region" description="Pro residues" evidence="1">
    <location>
        <begin position="606"/>
        <end position="624"/>
    </location>
</feature>
<feature type="compositionally biased region" description="Basic residues" evidence="1">
    <location>
        <begin position="435"/>
        <end position="453"/>
    </location>
</feature>
<feature type="region of interest" description="Disordered" evidence="1">
    <location>
        <begin position="71"/>
        <end position="112"/>
    </location>
</feature>
<evidence type="ECO:0000256" key="1">
    <source>
        <dbReference type="SAM" id="MobiDB-lite"/>
    </source>
</evidence>
<evidence type="ECO:0000313" key="2">
    <source>
        <dbReference type="EMBL" id="VDD80933.1"/>
    </source>
</evidence>
<feature type="region of interest" description="Disordered" evidence="1">
    <location>
        <begin position="406"/>
        <end position="460"/>
    </location>
</feature>
<reference evidence="2 3" key="1">
    <citation type="submission" date="2018-10" db="EMBL/GenBank/DDBJ databases">
        <authorList>
            <consortium name="Pathogen Informatics"/>
        </authorList>
    </citation>
    <scope>NUCLEOTIDE SEQUENCE [LARGE SCALE GENOMIC DNA]</scope>
</reference>
<organism evidence="2 3">
    <name type="scientific">Mesocestoides corti</name>
    <name type="common">Flatworm</name>
    <dbReference type="NCBI Taxonomy" id="53468"/>
    <lineage>
        <taxon>Eukaryota</taxon>
        <taxon>Metazoa</taxon>
        <taxon>Spiralia</taxon>
        <taxon>Lophotrochozoa</taxon>
        <taxon>Platyhelminthes</taxon>
        <taxon>Cestoda</taxon>
        <taxon>Eucestoda</taxon>
        <taxon>Cyclophyllidea</taxon>
        <taxon>Mesocestoididae</taxon>
        <taxon>Mesocestoides</taxon>
    </lineage>
</organism>
<evidence type="ECO:0000313" key="3">
    <source>
        <dbReference type="Proteomes" id="UP000267029"/>
    </source>
</evidence>
<feature type="region of interest" description="Disordered" evidence="1">
    <location>
        <begin position="532"/>
        <end position="678"/>
    </location>
</feature>
<dbReference type="AlphaFoldDB" id="A0A0R3UHT6"/>
<proteinExistence type="predicted"/>
<accession>A0A0R3UHT6</accession>
<sequence length="718" mass="79179">MEGAWHAGMSSQMSRHDEIIAEITRQIKKPKSTQKKSHHLWTLNRKPPIPSCCGQSASSPACLFDGKVRESSSGLTSSREDVKSQQSDGTWTTSSMSLATRDTSVAPTPIPPVKLTQCNTNYGKLQSTVASDPTDIDKCTELEAMKQGLARIQAGHGRPSDFLPEYQKQKVDPYLRKTLDEIRQSIVELSNDDALHQEVHQLRESVRELALDRRRPNSVSKPSKRESQVVGILKDIRDDFKSLRPGGSVHVPVGQDTAIMKELQEIRKTIHILQDAVDDVAVEPLVEPKGENAEIMDALHDIRQSLHQIIEGGEAVEQENVNKVEENPVMEALDEIRQSIHALTVEMQEEPEEPMDQVMQALTDIRQSVHILTGEDTQNDDSHASATNAMARELGELRKTVEKISEQLSPIPNAGRGENVSEVSEESTYKDSSATKKKSKMNKRNKSKSRKSRLPKDTGDDILELGRECCQDSCKLGCTCDRIIKYLIDQNNPSKELASGTPSIHYIVPPVTHPPTFIAPTYRPRTLSMPPMRYPQAPGGMTGLPFPHPQPLQLTYSGQSGPPPPPTSMPPYGPPPPPHPSYPPCQFPPPASFPAPQPGYAVPPSFSQPPGYPQPPVPPPPPPQLSRSVNYGQPPFQPTSNAPPANASNQMDQQDHVCNRTSSRQQQPQPQPPVFNATLNDQPMAFTLSFVGSTDAPEDLGSAPKYENRTFLCTQVNQ</sequence>
<feature type="compositionally biased region" description="Polar residues" evidence="1">
    <location>
        <begin position="638"/>
        <end position="652"/>
    </location>
</feature>
<keyword evidence="3" id="KW-1185">Reference proteome</keyword>
<name>A0A0R3UHT6_MESCO</name>
<gene>
    <name evidence="2" type="ORF">MCOS_LOCUS6936</name>
</gene>
<dbReference type="EMBL" id="UXSR01005309">
    <property type="protein sequence ID" value="VDD80933.1"/>
    <property type="molecule type" value="Genomic_DNA"/>
</dbReference>
<feature type="compositionally biased region" description="Polar residues" evidence="1">
    <location>
        <begin position="84"/>
        <end position="106"/>
    </location>
</feature>
<dbReference type="Proteomes" id="UP000267029">
    <property type="component" value="Unassembled WGS sequence"/>
</dbReference>